<evidence type="ECO:0000256" key="1">
    <source>
        <dbReference type="SAM" id="MobiDB-lite"/>
    </source>
</evidence>
<proteinExistence type="predicted"/>
<dbReference type="OrthoDB" id="3249150at2759"/>
<protein>
    <submittedName>
        <fullName evidence="2">Uncharacterized protein</fullName>
    </submittedName>
</protein>
<dbReference type="EMBL" id="ML213503">
    <property type="protein sequence ID" value="TFK57199.1"/>
    <property type="molecule type" value="Genomic_DNA"/>
</dbReference>
<name>A0A5C3NH21_9AGAM</name>
<keyword evidence="3" id="KW-1185">Reference proteome</keyword>
<dbReference type="AlphaFoldDB" id="A0A5C3NH21"/>
<evidence type="ECO:0000313" key="3">
    <source>
        <dbReference type="Proteomes" id="UP000305948"/>
    </source>
</evidence>
<reference evidence="2 3" key="1">
    <citation type="journal article" date="2019" name="Nat. Ecol. Evol.">
        <title>Megaphylogeny resolves global patterns of mushroom evolution.</title>
        <authorList>
            <person name="Varga T."/>
            <person name="Krizsan K."/>
            <person name="Foldi C."/>
            <person name="Dima B."/>
            <person name="Sanchez-Garcia M."/>
            <person name="Sanchez-Ramirez S."/>
            <person name="Szollosi G.J."/>
            <person name="Szarkandi J.G."/>
            <person name="Papp V."/>
            <person name="Albert L."/>
            <person name="Andreopoulos W."/>
            <person name="Angelini C."/>
            <person name="Antonin V."/>
            <person name="Barry K.W."/>
            <person name="Bougher N.L."/>
            <person name="Buchanan P."/>
            <person name="Buyck B."/>
            <person name="Bense V."/>
            <person name="Catcheside P."/>
            <person name="Chovatia M."/>
            <person name="Cooper J."/>
            <person name="Damon W."/>
            <person name="Desjardin D."/>
            <person name="Finy P."/>
            <person name="Geml J."/>
            <person name="Haridas S."/>
            <person name="Hughes K."/>
            <person name="Justo A."/>
            <person name="Karasinski D."/>
            <person name="Kautmanova I."/>
            <person name="Kiss B."/>
            <person name="Kocsube S."/>
            <person name="Kotiranta H."/>
            <person name="LaButti K.M."/>
            <person name="Lechner B.E."/>
            <person name="Liimatainen K."/>
            <person name="Lipzen A."/>
            <person name="Lukacs Z."/>
            <person name="Mihaltcheva S."/>
            <person name="Morgado L.N."/>
            <person name="Niskanen T."/>
            <person name="Noordeloos M.E."/>
            <person name="Ohm R.A."/>
            <person name="Ortiz-Santana B."/>
            <person name="Ovrebo C."/>
            <person name="Racz N."/>
            <person name="Riley R."/>
            <person name="Savchenko A."/>
            <person name="Shiryaev A."/>
            <person name="Soop K."/>
            <person name="Spirin V."/>
            <person name="Szebenyi C."/>
            <person name="Tomsovsky M."/>
            <person name="Tulloss R.E."/>
            <person name="Uehling J."/>
            <person name="Grigoriev I.V."/>
            <person name="Vagvolgyi C."/>
            <person name="Papp T."/>
            <person name="Martin F.M."/>
            <person name="Miettinen O."/>
            <person name="Hibbett D.S."/>
            <person name="Nagy L.G."/>
        </authorList>
    </citation>
    <scope>NUCLEOTIDE SEQUENCE [LARGE SCALE GENOMIC DNA]</scope>
    <source>
        <strain evidence="2 3">OMC1185</strain>
    </source>
</reference>
<gene>
    <name evidence="2" type="ORF">OE88DRAFT_106836</name>
</gene>
<feature type="region of interest" description="Disordered" evidence="1">
    <location>
        <begin position="1"/>
        <end position="22"/>
    </location>
</feature>
<dbReference type="Proteomes" id="UP000305948">
    <property type="component" value="Unassembled WGS sequence"/>
</dbReference>
<accession>A0A5C3NH21</accession>
<evidence type="ECO:0000313" key="2">
    <source>
        <dbReference type="EMBL" id="TFK57199.1"/>
    </source>
</evidence>
<organism evidence="2 3">
    <name type="scientific">Heliocybe sulcata</name>
    <dbReference type="NCBI Taxonomy" id="5364"/>
    <lineage>
        <taxon>Eukaryota</taxon>
        <taxon>Fungi</taxon>
        <taxon>Dikarya</taxon>
        <taxon>Basidiomycota</taxon>
        <taxon>Agaricomycotina</taxon>
        <taxon>Agaricomycetes</taxon>
        <taxon>Gloeophyllales</taxon>
        <taxon>Gloeophyllaceae</taxon>
        <taxon>Heliocybe</taxon>
    </lineage>
</organism>
<sequence length="156" mass="17469">MLSPNGQLGHGNRLCKTERDRPPERLVKQKEQSCGLSIPVNQFHCLHSSMPSSTAVYEVLFEFDNDDTHSVALSIPYERAGGTTVWLDSQEIVKLVCTAGTTYRYVVRRGRQEAELSVQVWADTTCKTSDAFPSSRRRHSTSWSPLRGVTIATIVQ</sequence>